<dbReference type="CDD" id="cd16105">
    <property type="entry name" value="Ubl_ASPSCR1_like"/>
    <property type="match status" value="1"/>
</dbReference>
<dbReference type="SUPFAM" id="SSF54236">
    <property type="entry name" value="Ubiquitin-like"/>
    <property type="match status" value="1"/>
</dbReference>
<dbReference type="Proteomes" id="UP000035680">
    <property type="component" value="Unassembled WGS sequence"/>
</dbReference>
<dbReference type="Gene3D" id="3.10.20.90">
    <property type="entry name" value="Phosphatidylinositol 3-kinase Catalytic Subunit, Chain A, domain 1"/>
    <property type="match status" value="1"/>
</dbReference>
<dbReference type="GO" id="GO:0005634">
    <property type="term" value="C:nucleus"/>
    <property type="evidence" value="ECO:0007669"/>
    <property type="project" value="TreeGrafter"/>
</dbReference>
<reference evidence="4" key="2">
    <citation type="submission" date="2015-08" db="UniProtKB">
        <authorList>
            <consortium name="WormBaseParasite"/>
        </authorList>
    </citation>
    <scope>IDENTIFICATION</scope>
</reference>
<keyword evidence="1" id="KW-0175">Coiled coil</keyword>
<protein>
    <submittedName>
        <fullName evidence="4">TUG-UBL1 domain-containing protein</fullName>
    </submittedName>
</protein>
<dbReference type="GO" id="GO:0006886">
    <property type="term" value="P:intracellular protein transport"/>
    <property type="evidence" value="ECO:0007669"/>
    <property type="project" value="TreeGrafter"/>
</dbReference>
<dbReference type="InterPro" id="IPR021569">
    <property type="entry name" value="TUG-UBL1"/>
</dbReference>
<evidence type="ECO:0000313" key="4">
    <source>
        <dbReference type="WBParaSite" id="SVE_1043500.1"/>
    </source>
</evidence>
<sequence length="255" mass="29822">MSSLVVLSPTAHRTVVKVTPNKILQEVLEEACLNQGLNPESYKLMYQKKILDSSLPFRLSGLSNGATLNLLYSKPLPDNVQCTIALQSPSGSRDQKVLSNGLTLLEVLEKFGVNLTSREKCPIVMVMNKSFIGIEELKLKTLKSVGIISGRTLIKYDFKILSEQEQIELEKRLEDEKKRRKKMEEMFLIKKKENEERELLKHRMEQESEKRKEFYEIKNREREMEIERLKKEYLEELKNKEEQNEESNQEENNDK</sequence>
<dbReference type="GO" id="GO:0042593">
    <property type="term" value="P:glucose homeostasis"/>
    <property type="evidence" value="ECO:0007669"/>
    <property type="project" value="TreeGrafter"/>
</dbReference>
<dbReference type="WBParaSite" id="SVE_1043500.1">
    <property type="protein sequence ID" value="SVE_1043500.1"/>
    <property type="gene ID" value="SVE_1043500"/>
</dbReference>
<evidence type="ECO:0000259" key="2">
    <source>
        <dbReference type="Pfam" id="PF11470"/>
    </source>
</evidence>
<dbReference type="Pfam" id="PF11470">
    <property type="entry name" value="TUG-UBL1"/>
    <property type="match status" value="1"/>
</dbReference>
<dbReference type="AlphaFoldDB" id="A0A0K0FN55"/>
<dbReference type="InterPro" id="IPR029071">
    <property type="entry name" value="Ubiquitin-like_domsf"/>
</dbReference>
<dbReference type="PANTHER" id="PTHR46467:SF1">
    <property type="entry name" value="TETHER CONTAINING UBX DOMAIN FOR GLUT4"/>
    <property type="match status" value="1"/>
</dbReference>
<accession>A0A0K0FN55</accession>
<dbReference type="GO" id="GO:0005737">
    <property type="term" value="C:cytoplasm"/>
    <property type="evidence" value="ECO:0007669"/>
    <property type="project" value="TreeGrafter"/>
</dbReference>
<feature type="domain" description="TUG ubiquitin-like" evidence="2">
    <location>
        <begin position="8"/>
        <end position="70"/>
    </location>
</feature>
<reference evidence="3" key="1">
    <citation type="submission" date="2014-07" db="EMBL/GenBank/DDBJ databases">
        <authorList>
            <person name="Martin A.A"/>
            <person name="De Silva N."/>
        </authorList>
    </citation>
    <scope>NUCLEOTIDE SEQUENCE</scope>
</reference>
<dbReference type="GO" id="GO:0012506">
    <property type="term" value="C:vesicle membrane"/>
    <property type="evidence" value="ECO:0007669"/>
    <property type="project" value="TreeGrafter"/>
</dbReference>
<organism evidence="3 4">
    <name type="scientific">Strongyloides venezuelensis</name>
    <name type="common">Threadworm</name>
    <dbReference type="NCBI Taxonomy" id="75913"/>
    <lineage>
        <taxon>Eukaryota</taxon>
        <taxon>Metazoa</taxon>
        <taxon>Ecdysozoa</taxon>
        <taxon>Nematoda</taxon>
        <taxon>Chromadorea</taxon>
        <taxon>Rhabditida</taxon>
        <taxon>Tylenchina</taxon>
        <taxon>Panagrolaimomorpha</taxon>
        <taxon>Strongyloidoidea</taxon>
        <taxon>Strongyloididae</taxon>
        <taxon>Strongyloides</taxon>
    </lineage>
</organism>
<proteinExistence type="predicted"/>
<feature type="coiled-coil region" evidence="1">
    <location>
        <begin position="166"/>
        <end position="254"/>
    </location>
</feature>
<name>A0A0K0FN55_STRVS</name>
<dbReference type="PANTHER" id="PTHR46467">
    <property type="entry name" value="TETHER CONTAINING UBX DOMAIN FOR GLUT4"/>
    <property type="match status" value="1"/>
</dbReference>
<keyword evidence="3" id="KW-1185">Reference proteome</keyword>
<evidence type="ECO:0000256" key="1">
    <source>
        <dbReference type="SAM" id="Coils"/>
    </source>
</evidence>
<evidence type="ECO:0000313" key="3">
    <source>
        <dbReference type="Proteomes" id="UP000035680"/>
    </source>
</evidence>
<dbReference type="STRING" id="75913.A0A0K0FN55"/>